<dbReference type="InterPro" id="IPR029044">
    <property type="entry name" value="Nucleotide-diphossugar_trans"/>
</dbReference>
<sequence>MRITDAIITARGGSKRIPRKNVLDICGIPLIAWSIIQAKTAKQITRVWVSTDDDEIADVSEHFGARVIRRPEWMWDDKYGASVPLLHALRHIRDMGLAMDLFVHMFPTNPLRRPGDLNALLGAYQNVPKPEAPIMLTSNHGIPMHHLAVWWDRGNGIAEMGFMDKTGTALLYAGGCAAWQVDDFFHMERLVSDWYGGERRTDKGTDERMNAGMEGYPPKKLTVIAWTPMQWWQIHKLDLPSEIEIVQKLMEQYILKGKGVDVYGSYQERT</sequence>
<evidence type="ECO:0000313" key="1">
    <source>
        <dbReference type="EMBL" id="KKM69193.1"/>
    </source>
</evidence>
<dbReference type="EMBL" id="LAZR01010031">
    <property type="protein sequence ID" value="KKM69193.1"/>
    <property type="molecule type" value="Genomic_DNA"/>
</dbReference>
<protein>
    <recommendedName>
        <fullName evidence="2">N-acylneuraminate cytidylyltransferase</fullName>
    </recommendedName>
</protein>
<gene>
    <name evidence="1" type="ORF">LCGC14_1453310</name>
</gene>
<reference evidence="1" key="1">
    <citation type="journal article" date="2015" name="Nature">
        <title>Complex archaea that bridge the gap between prokaryotes and eukaryotes.</title>
        <authorList>
            <person name="Spang A."/>
            <person name="Saw J.H."/>
            <person name="Jorgensen S.L."/>
            <person name="Zaremba-Niedzwiedzka K."/>
            <person name="Martijn J."/>
            <person name="Lind A.E."/>
            <person name="van Eijk R."/>
            <person name="Schleper C."/>
            <person name="Guy L."/>
            <person name="Ettema T.J."/>
        </authorList>
    </citation>
    <scope>NUCLEOTIDE SEQUENCE</scope>
</reference>
<dbReference type="GO" id="GO:0008781">
    <property type="term" value="F:N-acylneuraminate cytidylyltransferase activity"/>
    <property type="evidence" value="ECO:0007669"/>
    <property type="project" value="TreeGrafter"/>
</dbReference>
<evidence type="ECO:0008006" key="2">
    <source>
        <dbReference type="Google" id="ProtNLM"/>
    </source>
</evidence>
<dbReference type="InterPro" id="IPR050793">
    <property type="entry name" value="CMP-NeuNAc_synthase"/>
</dbReference>
<comment type="caution">
    <text evidence="1">The sequence shown here is derived from an EMBL/GenBank/DDBJ whole genome shotgun (WGS) entry which is preliminary data.</text>
</comment>
<organism evidence="1">
    <name type="scientific">marine sediment metagenome</name>
    <dbReference type="NCBI Taxonomy" id="412755"/>
    <lineage>
        <taxon>unclassified sequences</taxon>
        <taxon>metagenomes</taxon>
        <taxon>ecological metagenomes</taxon>
    </lineage>
</organism>
<dbReference type="AlphaFoldDB" id="A0A0F9JHX1"/>
<dbReference type="InterPro" id="IPR003329">
    <property type="entry name" value="Cytidylyl_trans"/>
</dbReference>
<dbReference type="Gene3D" id="3.90.550.10">
    <property type="entry name" value="Spore Coat Polysaccharide Biosynthesis Protein SpsA, Chain A"/>
    <property type="match status" value="1"/>
</dbReference>
<proteinExistence type="predicted"/>
<name>A0A0F9JHX1_9ZZZZ</name>
<dbReference type="Pfam" id="PF02348">
    <property type="entry name" value="CTP_transf_3"/>
    <property type="match status" value="1"/>
</dbReference>
<accession>A0A0F9JHX1</accession>
<dbReference type="PANTHER" id="PTHR21485:SF3">
    <property type="entry name" value="N-ACYLNEURAMINATE CYTIDYLYLTRANSFERASE"/>
    <property type="match status" value="1"/>
</dbReference>
<dbReference type="PANTHER" id="PTHR21485">
    <property type="entry name" value="HAD SUPERFAMILY MEMBERS CMAS AND KDSC"/>
    <property type="match status" value="1"/>
</dbReference>
<dbReference type="SUPFAM" id="SSF53448">
    <property type="entry name" value="Nucleotide-diphospho-sugar transferases"/>
    <property type="match status" value="1"/>
</dbReference>